<keyword evidence="4 5" id="KW-0472">Membrane</keyword>
<reference evidence="7 8" key="1">
    <citation type="journal article" date="2011" name="Stand. Genomic Sci.">
        <title>Complete genome sequence of Haliscomenobacter hydrossis type strain (O).</title>
        <authorList>
            <consortium name="US DOE Joint Genome Institute (JGI-PGF)"/>
            <person name="Daligault H."/>
            <person name="Lapidus A."/>
            <person name="Zeytun A."/>
            <person name="Nolan M."/>
            <person name="Lucas S."/>
            <person name="Del Rio T.G."/>
            <person name="Tice H."/>
            <person name="Cheng J.F."/>
            <person name="Tapia R."/>
            <person name="Han C."/>
            <person name="Goodwin L."/>
            <person name="Pitluck S."/>
            <person name="Liolios K."/>
            <person name="Pagani I."/>
            <person name="Ivanova N."/>
            <person name="Huntemann M."/>
            <person name="Mavromatis K."/>
            <person name="Mikhailova N."/>
            <person name="Pati A."/>
            <person name="Chen A."/>
            <person name="Palaniappan K."/>
            <person name="Land M."/>
            <person name="Hauser L."/>
            <person name="Brambilla E.M."/>
            <person name="Rohde M."/>
            <person name="Verbarg S."/>
            <person name="Goker M."/>
            <person name="Bristow J."/>
            <person name="Eisen J.A."/>
            <person name="Markowitz V."/>
            <person name="Hugenholtz P."/>
            <person name="Kyrpides N.C."/>
            <person name="Klenk H.P."/>
            <person name="Woyke T."/>
        </authorList>
    </citation>
    <scope>NUCLEOTIDE SEQUENCE [LARGE SCALE GENOMIC DNA]</scope>
    <source>
        <strain evidence="8">ATCC 27775 / DSM 1100 / LMG 10767 / O</strain>
    </source>
</reference>
<protein>
    <submittedName>
        <fullName evidence="7">von Willebrand factor type A</fullName>
    </submittedName>
</protein>
<evidence type="ECO:0000259" key="6">
    <source>
        <dbReference type="PROSITE" id="PS50234"/>
    </source>
</evidence>
<reference key="2">
    <citation type="submission" date="2011-04" db="EMBL/GenBank/DDBJ databases">
        <title>Complete sequence of chromosome of Haliscomenobacter hydrossis DSM 1100.</title>
        <authorList>
            <consortium name="US DOE Joint Genome Institute (JGI-PGF)"/>
            <person name="Lucas S."/>
            <person name="Han J."/>
            <person name="Lapidus A."/>
            <person name="Bruce D."/>
            <person name="Goodwin L."/>
            <person name="Pitluck S."/>
            <person name="Peters L."/>
            <person name="Kyrpides N."/>
            <person name="Mavromatis K."/>
            <person name="Ivanova N."/>
            <person name="Ovchinnikova G."/>
            <person name="Pagani I."/>
            <person name="Daligault H."/>
            <person name="Detter J.C."/>
            <person name="Han C."/>
            <person name="Land M."/>
            <person name="Hauser L."/>
            <person name="Markowitz V."/>
            <person name="Cheng J.-F."/>
            <person name="Hugenholtz P."/>
            <person name="Woyke T."/>
            <person name="Wu D."/>
            <person name="Verbarg S."/>
            <person name="Frueling A."/>
            <person name="Brambilla E."/>
            <person name="Klenk H.-P."/>
            <person name="Eisen J.A."/>
        </authorList>
    </citation>
    <scope>NUCLEOTIDE SEQUENCE</scope>
    <source>
        <strain>DSM 1100</strain>
    </source>
</reference>
<dbReference type="SUPFAM" id="SSF53300">
    <property type="entry name" value="vWA-like"/>
    <property type="match status" value="1"/>
</dbReference>
<dbReference type="PROSITE" id="PS50234">
    <property type="entry name" value="VWFA"/>
    <property type="match status" value="1"/>
</dbReference>
<dbReference type="PANTHER" id="PTHR22550">
    <property type="entry name" value="SPORE GERMINATION PROTEIN"/>
    <property type="match status" value="1"/>
</dbReference>
<dbReference type="InterPro" id="IPR050768">
    <property type="entry name" value="UPF0353/GerABKA_families"/>
</dbReference>
<evidence type="ECO:0000256" key="1">
    <source>
        <dbReference type="ARBA" id="ARBA00022475"/>
    </source>
</evidence>
<evidence type="ECO:0000256" key="4">
    <source>
        <dbReference type="ARBA" id="ARBA00023136"/>
    </source>
</evidence>
<dbReference type="Proteomes" id="UP000008461">
    <property type="component" value="Chromosome"/>
</dbReference>
<dbReference type="HOGENOM" id="CLU_024570_1_0_10"/>
<dbReference type="Gene3D" id="3.40.50.410">
    <property type="entry name" value="von Willebrand factor, type A domain"/>
    <property type="match status" value="1"/>
</dbReference>
<name>F4L0W1_HALH1</name>
<evidence type="ECO:0000256" key="5">
    <source>
        <dbReference type="SAM" id="Phobius"/>
    </source>
</evidence>
<keyword evidence="3 5" id="KW-1133">Transmembrane helix</keyword>
<dbReference type="RefSeq" id="WP_013765113.1">
    <property type="nucleotide sequence ID" value="NC_015510.1"/>
</dbReference>
<dbReference type="KEGG" id="hhy:Halhy_2697"/>
<evidence type="ECO:0000313" key="8">
    <source>
        <dbReference type="Proteomes" id="UP000008461"/>
    </source>
</evidence>
<keyword evidence="8" id="KW-1185">Reference proteome</keyword>
<feature type="transmembrane region" description="Helical" evidence="5">
    <location>
        <begin position="6"/>
        <end position="29"/>
    </location>
</feature>
<dbReference type="InterPro" id="IPR002035">
    <property type="entry name" value="VWF_A"/>
</dbReference>
<gene>
    <name evidence="7" type="ordered locus">Halhy_2697</name>
</gene>
<dbReference type="Pfam" id="PF00092">
    <property type="entry name" value="VWA"/>
    <property type="match status" value="1"/>
</dbReference>
<proteinExistence type="predicted"/>
<keyword evidence="1" id="KW-1003">Cell membrane</keyword>
<evidence type="ECO:0000256" key="3">
    <source>
        <dbReference type="ARBA" id="ARBA00022989"/>
    </source>
</evidence>
<feature type="domain" description="VWFA" evidence="6">
    <location>
        <begin position="91"/>
        <end position="290"/>
    </location>
</feature>
<accession>F4L0W1</accession>
<sequence length="345" mass="38472">MFRFEHPVYLYALALLPILILLMVGASYARKKALARMGNPELIQRLMPDRSPERLRSKNILFLIGLFFIAIALANPQWGTKTQAVRRQSIDIIFALDISQSMLCQDIAPSRLIQGQRLCQQLIEKLSGNRLGVILFAGEAYMQVPLTTDYEAVSLLLQSANPDMISSQGTSIGEALAIAQTNTSKSNGNRVVLVITDGEDHEARAEAQARQAARAGMKIFTIGIGSEEGGFVPFMDENGMADYKRDISGKPVLSKLNAGVLRKLATLGGGSFFRLSAEPDVLVDALLDKLDKVEKREYEQRVVSEYRSHFQLFLLIGLVFLLGEFLMHYRQREKTTSKSILFKKE</sequence>
<dbReference type="InterPro" id="IPR036465">
    <property type="entry name" value="vWFA_dom_sf"/>
</dbReference>
<dbReference type="EMBL" id="CP002691">
    <property type="protein sequence ID" value="AEE50565.1"/>
    <property type="molecule type" value="Genomic_DNA"/>
</dbReference>
<evidence type="ECO:0000256" key="2">
    <source>
        <dbReference type="ARBA" id="ARBA00022692"/>
    </source>
</evidence>
<dbReference type="eggNOG" id="COG2304">
    <property type="taxonomic scope" value="Bacteria"/>
</dbReference>
<dbReference type="STRING" id="760192.Halhy_2697"/>
<dbReference type="PANTHER" id="PTHR22550:SF5">
    <property type="entry name" value="LEUCINE ZIPPER PROTEIN 4"/>
    <property type="match status" value="1"/>
</dbReference>
<organism evidence="7 8">
    <name type="scientific">Haliscomenobacter hydrossis (strain ATCC 27775 / DSM 1100 / LMG 10767 / O)</name>
    <dbReference type="NCBI Taxonomy" id="760192"/>
    <lineage>
        <taxon>Bacteria</taxon>
        <taxon>Pseudomonadati</taxon>
        <taxon>Bacteroidota</taxon>
        <taxon>Saprospiria</taxon>
        <taxon>Saprospirales</taxon>
        <taxon>Haliscomenobacteraceae</taxon>
        <taxon>Haliscomenobacter</taxon>
    </lineage>
</organism>
<feature type="transmembrane region" description="Helical" evidence="5">
    <location>
        <begin position="60"/>
        <end position="78"/>
    </location>
</feature>
<dbReference type="OrthoDB" id="6206554at2"/>
<keyword evidence="2 5" id="KW-0812">Transmembrane</keyword>
<evidence type="ECO:0000313" key="7">
    <source>
        <dbReference type="EMBL" id="AEE50565.1"/>
    </source>
</evidence>
<feature type="transmembrane region" description="Helical" evidence="5">
    <location>
        <begin position="310"/>
        <end position="329"/>
    </location>
</feature>
<dbReference type="SMART" id="SM00327">
    <property type="entry name" value="VWA"/>
    <property type="match status" value="1"/>
</dbReference>
<dbReference type="AlphaFoldDB" id="F4L0W1"/>